<protein>
    <recommendedName>
        <fullName evidence="5">protein adenylyltransferase</fullName>
        <ecNumber evidence="5">2.7.7.108</ecNumber>
    </recommendedName>
</protein>
<dbReference type="PROSITE" id="PS51459">
    <property type="entry name" value="FIDO"/>
    <property type="match status" value="1"/>
</dbReference>
<keyword evidence="1" id="KW-0808">Transferase</keyword>
<dbReference type="HOGENOM" id="CLU_080158_0_0_11"/>
<dbReference type="Gene3D" id="1.10.3290.10">
    <property type="entry name" value="Fido-like domain"/>
    <property type="match status" value="1"/>
</dbReference>
<comment type="catalytic activity">
    <reaction evidence="6">
        <text>L-threonyl-[protein] + ATP = 3-O-(5'-adenylyl)-L-threonyl-[protein] + diphosphate</text>
        <dbReference type="Rhea" id="RHEA:54292"/>
        <dbReference type="Rhea" id="RHEA-COMP:11060"/>
        <dbReference type="Rhea" id="RHEA-COMP:13847"/>
        <dbReference type="ChEBI" id="CHEBI:30013"/>
        <dbReference type="ChEBI" id="CHEBI:30616"/>
        <dbReference type="ChEBI" id="CHEBI:33019"/>
        <dbReference type="ChEBI" id="CHEBI:138113"/>
        <dbReference type="EC" id="2.7.7.108"/>
    </reaction>
</comment>
<feature type="domain" description="Fido" evidence="8">
    <location>
        <begin position="52"/>
        <end position="200"/>
    </location>
</feature>
<dbReference type="SUPFAM" id="SSF140931">
    <property type="entry name" value="Fic-like"/>
    <property type="match status" value="1"/>
</dbReference>
<dbReference type="KEGG" id="csx:CSING_01785"/>
<name>A0A0B6F0C1_9CORY</name>
<dbReference type="Proteomes" id="UP000031890">
    <property type="component" value="Chromosome"/>
</dbReference>
<dbReference type="InterPro" id="IPR036597">
    <property type="entry name" value="Fido-like_dom_sf"/>
</dbReference>
<keyword evidence="3" id="KW-0547">Nucleotide-binding</keyword>
<evidence type="ECO:0000259" key="8">
    <source>
        <dbReference type="PROSITE" id="PS51459"/>
    </source>
</evidence>
<organism evidence="9 10">
    <name type="scientific">Corynebacterium singulare</name>
    <dbReference type="NCBI Taxonomy" id="161899"/>
    <lineage>
        <taxon>Bacteria</taxon>
        <taxon>Bacillati</taxon>
        <taxon>Actinomycetota</taxon>
        <taxon>Actinomycetes</taxon>
        <taxon>Mycobacteriales</taxon>
        <taxon>Corynebacteriaceae</taxon>
        <taxon>Corynebacterium</taxon>
    </lineage>
</organism>
<gene>
    <name evidence="9" type="ORF">CSING_01785</name>
</gene>
<dbReference type="STRING" id="161899.CSING_01785"/>
<dbReference type="EC" id="2.7.7.108" evidence="5"/>
<accession>A0A0B6F0C1</accession>
<dbReference type="GO" id="GO:0070733">
    <property type="term" value="F:AMPylase activity"/>
    <property type="evidence" value="ECO:0007669"/>
    <property type="project" value="UniProtKB-EC"/>
</dbReference>
<dbReference type="RefSeq" id="WP_042533025.1">
    <property type="nucleotide sequence ID" value="NZ_CP010827.1"/>
</dbReference>
<evidence type="ECO:0000256" key="4">
    <source>
        <dbReference type="ARBA" id="ARBA00022840"/>
    </source>
</evidence>
<evidence type="ECO:0000313" key="10">
    <source>
        <dbReference type="Proteomes" id="UP000031890"/>
    </source>
</evidence>
<dbReference type="GO" id="GO:0051301">
    <property type="term" value="P:cell division"/>
    <property type="evidence" value="ECO:0007669"/>
    <property type="project" value="UniProtKB-KW"/>
</dbReference>
<dbReference type="GO" id="GO:0051302">
    <property type="term" value="P:regulation of cell division"/>
    <property type="evidence" value="ECO:0007669"/>
    <property type="project" value="TreeGrafter"/>
</dbReference>
<evidence type="ECO:0000256" key="1">
    <source>
        <dbReference type="ARBA" id="ARBA00022679"/>
    </source>
</evidence>
<evidence type="ECO:0000256" key="2">
    <source>
        <dbReference type="ARBA" id="ARBA00022695"/>
    </source>
</evidence>
<dbReference type="PANTHER" id="PTHR39560:SF1">
    <property type="entry name" value="PROTEIN ADENYLYLTRANSFERASE FIC-RELATED"/>
    <property type="match status" value="1"/>
</dbReference>
<keyword evidence="9" id="KW-0132">Cell division</keyword>
<sequence length="207" mass="23239">MSGGWDNYFIPGTKVLKNRLGLDDAEELRIVEEKLVFLRIVELEAAPLEGAFDYAHFKAIHRHLFQDVYEWAGEERTAPVGQFMIKAGHAYYPAGPEMTKAAEKLFAGLAKDSFLRGLGFDEFVAKLAELWGELNVVHSFREGNTRTQTVFFDALVKAAGYRLDVERLANDADVRAEFIAARFHSQDTGDNAQLEEVLRGIVTQKGN</sequence>
<dbReference type="InterPro" id="IPR003812">
    <property type="entry name" value="Fido"/>
</dbReference>
<comment type="catalytic activity">
    <reaction evidence="7">
        <text>L-tyrosyl-[protein] + ATP = O-(5'-adenylyl)-L-tyrosyl-[protein] + diphosphate</text>
        <dbReference type="Rhea" id="RHEA:54288"/>
        <dbReference type="Rhea" id="RHEA-COMP:10136"/>
        <dbReference type="Rhea" id="RHEA-COMP:13846"/>
        <dbReference type="ChEBI" id="CHEBI:30616"/>
        <dbReference type="ChEBI" id="CHEBI:33019"/>
        <dbReference type="ChEBI" id="CHEBI:46858"/>
        <dbReference type="ChEBI" id="CHEBI:83624"/>
        <dbReference type="EC" id="2.7.7.108"/>
    </reaction>
</comment>
<proteinExistence type="predicted"/>
<evidence type="ECO:0000256" key="7">
    <source>
        <dbReference type="ARBA" id="ARBA00048696"/>
    </source>
</evidence>
<dbReference type="GO" id="GO:0005524">
    <property type="term" value="F:ATP binding"/>
    <property type="evidence" value="ECO:0007669"/>
    <property type="project" value="UniProtKB-KW"/>
</dbReference>
<dbReference type="PANTHER" id="PTHR39560">
    <property type="entry name" value="PROTEIN ADENYLYLTRANSFERASE FIC-RELATED"/>
    <property type="match status" value="1"/>
</dbReference>
<dbReference type="Pfam" id="PF02661">
    <property type="entry name" value="Fic"/>
    <property type="match status" value="1"/>
</dbReference>
<dbReference type="OrthoDB" id="9813719at2"/>
<dbReference type="EMBL" id="CP010827">
    <property type="protein sequence ID" value="AJI77915.1"/>
    <property type="molecule type" value="Genomic_DNA"/>
</dbReference>
<keyword evidence="9" id="KW-0131">Cell cycle</keyword>
<evidence type="ECO:0000256" key="5">
    <source>
        <dbReference type="ARBA" id="ARBA00034531"/>
    </source>
</evidence>
<keyword evidence="4" id="KW-0067">ATP-binding</keyword>
<dbReference type="AlphaFoldDB" id="A0A0B6F0C1"/>
<evidence type="ECO:0000313" key="9">
    <source>
        <dbReference type="EMBL" id="AJI77915.1"/>
    </source>
</evidence>
<evidence type="ECO:0000256" key="6">
    <source>
        <dbReference type="ARBA" id="ARBA00047939"/>
    </source>
</evidence>
<keyword evidence="2" id="KW-0548">Nucleotidyltransferase</keyword>
<reference evidence="9 10" key="1">
    <citation type="journal article" date="2015" name="Genome Announc.">
        <title>Complete Genome Sequence and Annotation of Corynebacterium singulare DSM 44357, Isolated from a Human Semen Specimen.</title>
        <authorList>
            <person name="Merten M."/>
            <person name="Brinkrolf K."/>
            <person name="Albersmeier A."/>
            <person name="Kutter Y."/>
            <person name="Ruckert C."/>
            <person name="Tauch A."/>
        </authorList>
    </citation>
    <scope>NUCLEOTIDE SEQUENCE [LARGE SCALE GENOMIC DNA]</scope>
    <source>
        <strain evidence="9">IBS B52218</strain>
    </source>
</reference>
<evidence type="ECO:0000256" key="3">
    <source>
        <dbReference type="ARBA" id="ARBA00022741"/>
    </source>
</evidence>